<evidence type="ECO:0000256" key="1">
    <source>
        <dbReference type="SAM" id="MobiDB-lite"/>
    </source>
</evidence>
<feature type="compositionally biased region" description="Low complexity" evidence="1">
    <location>
        <begin position="493"/>
        <end position="512"/>
    </location>
</feature>
<proteinExistence type="predicted"/>
<dbReference type="Gene3D" id="3.40.390.10">
    <property type="entry name" value="Collagenase (Catalytic Domain)"/>
    <property type="match status" value="1"/>
</dbReference>
<dbReference type="Proteomes" id="UP000637513">
    <property type="component" value="Unassembled WGS sequence"/>
</dbReference>
<gene>
    <name evidence="2" type="ORF">H8700_04530</name>
</gene>
<feature type="compositionally biased region" description="Polar residues" evidence="1">
    <location>
        <begin position="483"/>
        <end position="492"/>
    </location>
</feature>
<keyword evidence="3" id="KW-1185">Reference proteome</keyword>
<dbReference type="InterPro" id="IPR024079">
    <property type="entry name" value="MetalloPept_cat_dom_sf"/>
</dbReference>
<dbReference type="EMBL" id="JACRSW010000015">
    <property type="protein sequence ID" value="MBC8556970.1"/>
    <property type="molecule type" value="Genomic_DNA"/>
</dbReference>
<organism evidence="2 3">
    <name type="scientific">Jutongia hominis</name>
    <dbReference type="NCBI Taxonomy" id="2763664"/>
    <lineage>
        <taxon>Bacteria</taxon>
        <taxon>Bacillati</taxon>
        <taxon>Bacillota</taxon>
        <taxon>Clostridia</taxon>
        <taxon>Lachnospirales</taxon>
        <taxon>Lachnospiraceae</taxon>
        <taxon>Jutongia</taxon>
    </lineage>
</organism>
<evidence type="ECO:0008006" key="4">
    <source>
        <dbReference type="Google" id="ProtNLM"/>
    </source>
</evidence>
<evidence type="ECO:0000313" key="2">
    <source>
        <dbReference type="EMBL" id="MBC8556970.1"/>
    </source>
</evidence>
<feature type="region of interest" description="Disordered" evidence="1">
    <location>
        <begin position="481"/>
        <end position="647"/>
    </location>
</feature>
<accession>A0ABR7MU19</accession>
<protein>
    <recommendedName>
        <fullName evidence="4">IgA Peptidase M64</fullName>
    </recommendedName>
</protein>
<comment type="caution">
    <text evidence="2">The sequence shown here is derived from an EMBL/GenBank/DDBJ whole genome shotgun (WGS) entry which is preliminary data.</text>
</comment>
<name>A0ABR7MU19_9FIRM</name>
<feature type="compositionally biased region" description="Low complexity" evidence="1">
    <location>
        <begin position="573"/>
        <end position="582"/>
    </location>
</feature>
<dbReference type="InterPro" id="IPR019026">
    <property type="entry name" value="Peptidase_M64_IgA"/>
</dbReference>
<evidence type="ECO:0000313" key="3">
    <source>
        <dbReference type="Proteomes" id="UP000637513"/>
    </source>
</evidence>
<reference evidence="2 3" key="1">
    <citation type="submission" date="2020-08" db="EMBL/GenBank/DDBJ databases">
        <title>Genome public.</title>
        <authorList>
            <person name="Liu C."/>
            <person name="Sun Q."/>
        </authorList>
    </citation>
    <scope>NUCLEOTIDE SEQUENCE [LARGE SCALE GENOMIC DNA]</scope>
    <source>
        <strain evidence="2 3">BX3</strain>
    </source>
</reference>
<dbReference type="Pfam" id="PF09471">
    <property type="entry name" value="Peptidase_M64"/>
    <property type="match status" value="1"/>
</dbReference>
<sequence length="869" mass="95165">MTGKTHTAQTTAVEDAESPKTTFPVHVIHKTGNDKENFVIVIMGDGYTAQQQDQFVKDATQKAQGMLTWSPYKEYSDRINIYAIQTVSNETGISEYGGKSVDTYFHLRLFGKAIGFSNGGDQKAKDLREEMEKKYLDAGASVGTIHILSNTNGDFGASINSLFSFSTNSEDNSSGTAMTHEVSHSIGGLGDEYERYTNKPNTSATSDADSIKWSKLLGFRGTGITMAGTETAFAPSRECMMRWAGQPFCEVCKMELARKLNNTDYVSCPQKLYVADPEISTPHSRTGTLDRDSEKYRISEKNITKANEKDLEFRTVVQNMVNQEQHLKMSFSIKDANGITIKYQEEKEFTIPALSNWYDPDAARESLSIVFSNVSGLVKGDILEGKVIDIDTGKVLATDKTAGQTWNTVNIHYQLKNADGTSSVIPDAATAMVYVPANTTYVLRKPDLSDYTYVGNSVNQDRITVTEAETDVTYYYQKKKDSQVTPGENPTVSPTIAPSASTVPTTSPMVTPGETAPPASPTVTPGETAPPASPTVTPGETAPPASPTVTSGETAPPASPTVTPGETAPPVSPTATPGETAPPASPTVTPGETAPPASPTVTPGETAPPASPTVTPGETAPPVSPTATPGETVPTVSTKATEQSKDGQSVTILANKNTSQKKAEILVIIKSSFAKKYAKNNYSFVKRAIEKVEKETAKQRRKVVIKVRFKMQNRKNLRCRLDRATLHYLTDKKIRELQWDNGNMRLTLDLKALRTIRKQTAKEVSLTLKKIGSKKILSKIKKTNRKRFAYEFSIIDAKKKKISSIKKGKITIELGYQRSHTDKKSKMYVYQMNKNGSAVNILKSHNDVKRKKIRFWVNHPCRVVIGRKI</sequence>
<feature type="compositionally biased region" description="Polar residues" evidence="1">
    <location>
        <begin position="625"/>
        <end position="647"/>
    </location>
</feature>